<evidence type="ECO:0000256" key="1">
    <source>
        <dbReference type="ARBA" id="ARBA00006082"/>
    </source>
</evidence>
<dbReference type="Gene3D" id="3.30.1540.20">
    <property type="entry name" value="MutL, C-terminal domain, dimerisation subdomain"/>
    <property type="match status" value="1"/>
</dbReference>
<dbReference type="HOGENOM" id="CLU_004131_4_1_9"/>
<dbReference type="Gene3D" id="3.30.230.10">
    <property type="match status" value="1"/>
</dbReference>
<dbReference type="GO" id="GO:0140664">
    <property type="term" value="F:ATP-dependent DNA damage sensor activity"/>
    <property type="evidence" value="ECO:0007669"/>
    <property type="project" value="InterPro"/>
</dbReference>
<dbReference type="EMBL" id="CP002131">
    <property type="protein sequence ID" value="ADL07946.1"/>
    <property type="molecule type" value="Genomic_DNA"/>
</dbReference>
<dbReference type="InterPro" id="IPR014790">
    <property type="entry name" value="MutL_C"/>
</dbReference>
<dbReference type="KEGG" id="toc:Toce_1188"/>
<evidence type="ECO:0000256" key="2">
    <source>
        <dbReference type="ARBA" id="ARBA00022763"/>
    </source>
</evidence>
<name>D9S3G9_THEOJ</name>
<comment type="similarity">
    <text evidence="1 4">Belongs to the DNA mismatch repair MutL/HexB family.</text>
</comment>
<dbReference type="Gene3D" id="3.30.565.10">
    <property type="entry name" value="Histidine kinase-like ATPase, C-terminal domain"/>
    <property type="match status" value="1"/>
</dbReference>
<dbReference type="RefSeq" id="WP_013275985.1">
    <property type="nucleotide sequence ID" value="NC_014377.1"/>
</dbReference>
<dbReference type="SUPFAM" id="SSF118116">
    <property type="entry name" value="DNA mismatch repair protein MutL"/>
    <property type="match status" value="1"/>
</dbReference>
<feature type="domain" description="DNA mismatch repair protein S5" evidence="6">
    <location>
        <begin position="209"/>
        <end position="327"/>
    </location>
</feature>
<dbReference type="NCBIfam" id="TIGR00585">
    <property type="entry name" value="mutl"/>
    <property type="match status" value="1"/>
</dbReference>
<dbReference type="PROSITE" id="PS00058">
    <property type="entry name" value="DNA_MISMATCH_REPAIR_1"/>
    <property type="match status" value="1"/>
</dbReference>
<dbReference type="SUPFAM" id="SSF54211">
    <property type="entry name" value="Ribosomal protein S5 domain 2-like"/>
    <property type="match status" value="1"/>
</dbReference>
<dbReference type="GO" id="GO:0005524">
    <property type="term" value="F:ATP binding"/>
    <property type="evidence" value="ECO:0007669"/>
    <property type="project" value="InterPro"/>
</dbReference>
<dbReference type="eggNOG" id="COG0323">
    <property type="taxonomic scope" value="Bacteria"/>
</dbReference>
<dbReference type="FunFam" id="3.30.565.10:FF:000003">
    <property type="entry name" value="DNA mismatch repair endonuclease MutL"/>
    <property type="match status" value="1"/>
</dbReference>
<dbReference type="InterPro" id="IPR013507">
    <property type="entry name" value="DNA_mismatch_S5_2-like"/>
</dbReference>
<dbReference type="GO" id="GO:0030983">
    <property type="term" value="F:mismatched DNA binding"/>
    <property type="evidence" value="ECO:0007669"/>
    <property type="project" value="InterPro"/>
</dbReference>
<dbReference type="Pfam" id="PF01119">
    <property type="entry name" value="DNA_mis_repair"/>
    <property type="match status" value="1"/>
</dbReference>
<dbReference type="Proteomes" id="UP000000272">
    <property type="component" value="Chromosome"/>
</dbReference>
<dbReference type="HAMAP" id="MF_00149">
    <property type="entry name" value="DNA_mis_repair"/>
    <property type="match status" value="1"/>
</dbReference>
<dbReference type="STRING" id="555079.Toce_1188"/>
<proteinExistence type="inferred from homology"/>
<dbReference type="PANTHER" id="PTHR10073:SF12">
    <property type="entry name" value="DNA MISMATCH REPAIR PROTEIN MLH1"/>
    <property type="match status" value="1"/>
</dbReference>
<dbReference type="CDD" id="cd16926">
    <property type="entry name" value="HATPase_MutL-MLH-PMS-like"/>
    <property type="match status" value="1"/>
</dbReference>
<dbReference type="InterPro" id="IPR020667">
    <property type="entry name" value="DNA_mismatch_repair_MutL"/>
</dbReference>
<protein>
    <recommendedName>
        <fullName evidence="4">DNA mismatch repair protein MutL</fullName>
    </recommendedName>
</protein>
<dbReference type="Pfam" id="PF08676">
    <property type="entry name" value="MutL_C"/>
    <property type="match status" value="1"/>
</dbReference>
<dbReference type="InterPro" id="IPR014762">
    <property type="entry name" value="DNA_mismatch_repair_CS"/>
</dbReference>
<evidence type="ECO:0000256" key="4">
    <source>
        <dbReference type="HAMAP-Rule" id="MF_00149"/>
    </source>
</evidence>
<feature type="domain" description="MutL C-terminal dimerisation" evidence="5">
    <location>
        <begin position="408"/>
        <end position="548"/>
    </location>
</feature>
<dbReference type="InterPro" id="IPR038973">
    <property type="entry name" value="MutL/Mlh/Pms-like"/>
</dbReference>
<dbReference type="InterPro" id="IPR042120">
    <property type="entry name" value="MutL_C_dimsub"/>
</dbReference>
<dbReference type="GO" id="GO:0032300">
    <property type="term" value="C:mismatch repair complex"/>
    <property type="evidence" value="ECO:0007669"/>
    <property type="project" value="InterPro"/>
</dbReference>
<dbReference type="AlphaFoldDB" id="D9S3G9"/>
<evidence type="ECO:0000259" key="6">
    <source>
        <dbReference type="SMART" id="SM01340"/>
    </source>
</evidence>
<dbReference type="InterPro" id="IPR037198">
    <property type="entry name" value="MutL_C_sf"/>
</dbReference>
<evidence type="ECO:0000313" key="7">
    <source>
        <dbReference type="EMBL" id="ADL07946.1"/>
    </source>
</evidence>
<evidence type="ECO:0000259" key="5">
    <source>
        <dbReference type="SMART" id="SM00853"/>
    </source>
</evidence>
<accession>D9S3G9</accession>
<organism evidence="7 8">
    <name type="scientific">Thermosediminibacter oceani (strain ATCC BAA-1034 / DSM 16646 / JW/IW-1228P)</name>
    <dbReference type="NCBI Taxonomy" id="555079"/>
    <lineage>
        <taxon>Bacteria</taxon>
        <taxon>Bacillati</taxon>
        <taxon>Bacillota</taxon>
        <taxon>Clostridia</taxon>
        <taxon>Thermosediminibacterales</taxon>
        <taxon>Thermosediminibacteraceae</taxon>
        <taxon>Thermosediminibacter</taxon>
    </lineage>
</organism>
<dbReference type="GO" id="GO:0016887">
    <property type="term" value="F:ATP hydrolysis activity"/>
    <property type="evidence" value="ECO:0007669"/>
    <property type="project" value="InterPro"/>
</dbReference>
<dbReference type="InterPro" id="IPR036890">
    <property type="entry name" value="HATPase_C_sf"/>
</dbReference>
<evidence type="ECO:0000256" key="3">
    <source>
        <dbReference type="ARBA" id="ARBA00023204"/>
    </source>
</evidence>
<dbReference type="SMART" id="SM00853">
    <property type="entry name" value="MutL_C"/>
    <property type="match status" value="1"/>
</dbReference>
<keyword evidence="2 4" id="KW-0227">DNA damage</keyword>
<dbReference type="SUPFAM" id="SSF55874">
    <property type="entry name" value="ATPase domain of HSP90 chaperone/DNA topoisomerase II/histidine kinase"/>
    <property type="match status" value="1"/>
</dbReference>
<dbReference type="InterPro" id="IPR014721">
    <property type="entry name" value="Ribsml_uS5_D2-typ_fold_subgr"/>
</dbReference>
<reference evidence="7 8" key="1">
    <citation type="journal article" date="2010" name="Stand. Genomic Sci.">
        <title>Complete genome sequence of Thermosediminibacter oceani type strain (JW/IW-1228P).</title>
        <authorList>
            <person name="Pitluck S."/>
            <person name="Yasawong M."/>
            <person name="Munk C."/>
            <person name="Nolan M."/>
            <person name="Lapidus A."/>
            <person name="Lucas S."/>
            <person name="Glavina Del Rio T."/>
            <person name="Tice H."/>
            <person name="Cheng J.F."/>
            <person name="Bruce D."/>
            <person name="Detter C."/>
            <person name="Tapia R."/>
            <person name="Han C."/>
            <person name="Goodwin L."/>
            <person name="Liolios K."/>
            <person name="Ivanova N."/>
            <person name="Mavromatis K."/>
            <person name="Mikhailova N."/>
            <person name="Pati A."/>
            <person name="Chen A."/>
            <person name="Palaniappan K."/>
            <person name="Land M."/>
            <person name="Hauser L."/>
            <person name="Chang Y.J."/>
            <person name="Jeffries C.D."/>
            <person name="Rohde M."/>
            <person name="Spring S."/>
            <person name="Sikorski J."/>
            <person name="Goker M."/>
            <person name="Woyke T."/>
            <person name="Bristow J."/>
            <person name="Eisen J.A."/>
            <person name="Markowitz V."/>
            <person name="Hugenholtz P."/>
            <person name="Kyrpides N.C."/>
            <person name="Klenk H.P."/>
        </authorList>
    </citation>
    <scope>NUCLEOTIDE SEQUENCE [LARGE SCALE GENOMIC DNA]</scope>
    <source>
        <strain evidence="8">ATCC BAA-1034 / DSM 16646 / JW/IW-1228P</strain>
    </source>
</reference>
<evidence type="ECO:0000313" key="8">
    <source>
        <dbReference type="Proteomes" id="UP000000272"/>
    </source>
</evidence>
<keyword evidence="8" id="KW-1185">Reference proteome</keyword>
<dbReference type="OrthoDB" id="9763467at2"/>
<comment type="function">
    <text evidence="4">This protein is involved in the repair of mismatches in DNA. It is required for dam-dependent methyl-directed DNA mismatch repair. May act as a 'molecular matchmaker', a protein that promotes the formation of a stable complex between two or more DNA-binding proteins in an ATP-dependent manner without itself being part of a final effector complex.</text>
</comment>
<dbReference type="InterPro" id="IPR002099">
    <property type="entry name" value="MutL/Mlh/PMS"/>
</dbReference>
<keyword evidence="3 4" id="KW-0234">DNA repair</keyword>
<dbReference type="InterPro" id="IPR042121">
    <property type="entry name" value="MutL_C_regsub"/>
</dbReference>
<dbReference type="CDD" id="cd00782">
    <property type="entry name" value="MutL_Trans"/>
    <property type="match status" value="1"/>
</dbReference>
<dbReference type="PANTHER" id="PTHR10073">
    <property type="entry name" value="DNA MISMATCH REPAIR PROTEIN MLH, PMS, MUTL"/>
    <property type="match status" value="1"/>
</dbReference>
<dbReference type="Gene3D" id="3.30.1370.100">
    <property type="entry name" value="MutL, C-terminal domain, regulatory subdomain"/>
    <property type="match status" value="1"/>
</dbReference>
<dbReference type="Pfam" id="PF13589">
    <property type="entry name" value="HATPase_c_3"/>
    <property type="match status" value="1"/>
</dbReference>
<sequence>MGKIKVLDENISSKIAAGEIIEKPVSVVKELVENSIDAGSRHIFVEIEKGGKSLIKVIDDGEGMDPEDVRLAFERHATSKISSLDDIFNIKTLGFRGEALPSIAAVSLLTVLTKTHGSVVGTKCVLNGGVIEKFEEAAVAEGCCVIVRNIFFNTPARLKFLQSDSREASLVVDLVTRYAIGHPDISFRLSVDGKEVLYTPGNGNLKEVIARIYGFNLAKDLIHINKTFDFGRIDGFISPPKYTRGNRSWETFFVNGRLVKDRGLSASLEKAYRTLLPGDKFPIAFIKISIDGSLVDVNVHPAKIEIRFQRENEVHQALYETVKEGLFSNTLVPKEDLPIPKTTFPKPKNYDGAVNENFLKEEYFTRTSGKIENKPVFTETAVPSETKKHSAPNIKEEKKAPEIYFSRILGQLFETYIVVQGNGEFYLVDQHAAHERILYEYYSCGMDLPVISQELVSPFILKLTFEEINFIEENRDFIKRMGFDIEVFGKDTVLIRSVPYFFNKPVEPASLQEIMDELKENGEFRLRSREKILASMACHTAIKAGDTLSPDEMRELLDQLMRTQNPYTCPHGRPTMISISLYELEKKFRRING</sequence>
<dbReference type="SMART" id="SM01340">
    <property type="entry name" value="DNA_mis_repair"/>
    <property type="match status" value="1"/>
</dbReference>
<gene>
    <name evidence="4" type="primary">mutL</name>
    <name evidence="7" type="ordered locus">Toce_1188</name>
</gene>
<dbReference type="InterPro" id="IPR020568">
    <property type="entry name" value="Ribosomal_Su5_D2-typ_SF"/>
</dbReference>
<dbReference type="GO" id="GO:0006298">
    <property type="term" value="P:mismatch repair"/>
    <property type="evidence" value="ECO:0007669"/>
    <property type="project" value="UniProtKB-UniRule"/>
</dbReference>